<dbReference type="Pfam" id="PF13561">
    <property type="entry name" value="adh_short_C2"/>
    <property type="match status" value="1"/>
</dbReference>
<accession>A0A5S9RB89</accession>
<reference evidence="4 5" key="1">
    <citation type="submission" date="2019-11" db="EMBL/GenBank/DDBJ databases">
        <authorList>
            <person name="Holert J."/>
        </authorList>
    </citation>
    <scope>NUCLEOTIDE SEQUENCE [LARGE SCALE GENOMIC DNA]</scope>
    <source>
        <strain evidence="4">BC8_1</strain>
    </source>
</reference>
<evidence type="ECO:0000256" key="2">
    <source>
        <dbReference type="ARBA" id="ARBA00023002"/>
    </source>
</evidence>
<keyword evidence="5" id="KW-1185">Reference proteome</keyword>
<dbReference type="InterPro" id="IPR002347">
    <property type="entry name" value="SDR_fam"/>
</dbReference>
<proteinExistence type="inferred from homology"/>
<dbReference type="NCBIfam" id="NF005559">
    <property type="entry name" value="PRK07231.1"/>
    <property type="match status" value="1"/>
</dbReference>
<dbReference type="SMART" id="SM00822">
    <property type="entry name" value="PKS_KR"/>
    <property type="match status" value="1"/>
</dbReference>
<dbReference type="EC" id="1.1.1.-" evidence="4"/>
<dbReference type="PROSITE" id="PS51257">
    <property type="entry name" value="PROKAR_LIPOPROTEIN"/>
    <property type="match status" value="1"/>
</dbReference>
<dbReference type="AlphaFoldDB" id="A0A5S9RB89"/>
<comment type="similarity">
    <text evidence="1">Belongs to the short-chain dehydrogenases/reductases (SDR) family.</text>
</comment>
<organism evidence="4 5">
    <name type="scientific">Mycolicibacterium vanbaalenii</name>
    <name type="common">Mycobacterium vanbaalenii</name>
    <dbReference type="NCBI Taxonomy" id="110539"/>
    <lineage>
        <taxon>Bacteria</taxon>
        <taxon>Bacillati</taxon>
        <taxon>Actinomycetota</taxon>
        <taxon>Actinomycetes</taxon>
        <taxon>Mycobacteriales</taxon>
        <taxon>Mycobacteriaceae</taxon>
        <taxon>Mycolicibacterium</taxon>
    </lineage>
</organism>
<dbReference type="EMBL" id="CACSIP010000075">
    <property type="protein sequence ID" value="CAA0137577.1"/>
    <property type="molecule type" value="Genomic_DNA"/>
</dbReference>
<feature type="domain" description="Ketoreductase" evidence="3">
    <location>
        <begin position="12"/>
        <end position="191"/>
    </location>
</feature>
<gene>
    <name evidence="4" type="primary">gno_1</name>
    <name evidence="4" type="ORF">AELLOGFF_02297</name>
</gene>
<dbReference type="OrthoDB" id="517007at2"/>
<evidence type="ECO:0000256" key="1">
    <source>
        <dbReference type="ARBA" id="ARBA00006484"/>
    </source>
</evidence>
<dbReference type="GO" id="GO:0016616">
    <property type="term" value="F:oxidoreductase activity, acting on the CH-OH group of donors, NAD or NADP as acceptor"/>
    <property type="evidence" value="ECO:0007669"/>
    <property type="project" value="TreeGrafter"/>
</dbReference>
<keyword evidence="2 4" id="KW-0560">Oxidoreductase</keyword>
<dbReference type="InterPro" id="IPR036291">
    <property type="entry name" value="NAD(P)-bd_dom_sf"/>
</dbReference>
<dbReference type="FunFam" id="3.40.50.720:FF:000084">
    <property type="entry name" value="Short-chain dehydrogenase reductase"/>
    <property type="match status" value="1"/>
</dbReference>
<dbReference type="PANTHER" id="PTHR42760">
    <property type="entry name" value="SHORT-CHAIN DEHYDROGENASES/REDUCTASES FAMILY MEMBER"/>
    <property type="match status" value="1"/>
</dbReference>
<dbReference type="Proteomes" id="UP000430146">
    <property type="component" value="Unassembled WGS sequence"/>
</dbReference>
<evidence type="ECO:0000259" key="3">
    <source>
        <dbReference type="SMART" id="SM00822"/>
    </source>
</evidence>
<dbReference type="Gene3D" id="3.40.50.720">
    <property type="entry name" value="NAD(P)-binding Rossmann-like Domain"/>
    <property type="match status" value="1"/>
</dbReference>
<evidence type="ECO:0000313" key="4">
    <source>
        <dbReference type="EMBL" id="CAA0137577.1"/>
    </source>
</evidence>
<dbReference type="PRINTS" id="PR00081">
    <property type="entry name" value="GDHRDH"/>
</dbReference>
<dbReference type="PANTHER" id="PTHR42760:SF115">
    <property type="entry name" value="3-OXOACYL-[ACYL-CARRIER-PROTEIN] REDUCTASE FABG"/>
    <property type="match status" value="1"/>
</dbReference>
<evidence type="ECO:0000313" key="5">
    <source>
        <dbReference type="Proteomes" id="UP000430146"/>
    </source>
</evidence>
<dbReference type="SUPFAM" id="SSF51735">
    <property type="entry name" value="NAD(P)-binding Rossmann-fold domains"/>
    <property type="match status" value="1"/>
</dbReference>
<name>A0A5S9RB89_MYCVN</name>
<protein>
    <submittedName>
        <fullName evidence="4">Gluconate 5-dehydrogenase</fullName>
        <ecNumber evidence="4">1.1.1.-</ecNumber>
    </submittedName>
</protein>
<dbReference type="InterPro" id="IPR057326">
    <property type="entry name" value="KR_dom"/>
</dbReference>
<dbReference type="RefSeq" id="WP_159235381.1">
    <property type="nucleotide sequence ID" value="NZ_CACSIP010000075.1"/>
</dbReference>
<dbReference type="PRINTS" id="PR00080">
    <property type="entry name" value="SDRFAMILY"/>
</dbReference>
<sequence length="253" mass="26277">MHVLDRFRLDSKVVLVTGASSGLGVAIAQACAEAGADIVLAARRAEKLAATAVLVTAAGGAAFTVTTDISDPQQVQDMVDAAMAHYGHIDILVNNAGISSVAAATRETPKDFRDVVETNLHGSFWAAQACARVMRPGSSIINVASTSAFTTSPLPQAAYSASKAAIVGLTRELASQWGRRKGIRVNAVAPGAFRTEMTETGLSGHEDMILPRIVLDRIGDPEELAATVVWLASDAAGYVTGQTIVVDGGFTIT</sequence>